<dbReference type="PANTHER" id="PTHR46929:SF30">
    <property type="entry name" value="MYB_SANT-LIKE DOMAIN-CONTAINING PROTEIN"/>
    <property type="match status" value="1"/>
</dbReference>
<dbReference type="Proteomes" id="UP000011116">
    <property type="component" value="Chromosome 1H"/>
</dbReference>
<dbReference type="Pfam" id="PF12776">
    <property type="entry name" value="Myb_DNA-bind_3"/>
    <property type="match status" value="1"/>
</dbReference>
<accession>A0A8I6X1S3</accession>
<dbReference type="EnsemblPlants" id="HORVU.MOREX.r3.1HG0038010.1">
    <property type="protein sequence ID" value="HORVU.MOREX.r3.1HG0038010.1"/>
    <property type="gene ID" value="HORVU.MOREX.r3.1HG0038010"/>
</dbReference>
<evidence type="ECO:0000259" key="1">
    <source>
        <dbReference type="Pfam" id="PF12776"/>
    </source>
</evidence>
<sequence>MDLSQQPDPSTMVEETKKKSSSNYLTWTDEMDKTLLDVLVDQHNRGDHAQNGWKPHVYNAAIKGIHDKCGLDLTKEKIWSRMKTFHKHYEVISKILSQSRFASYWVNNKLLIDSDDVWDKYVKANDKEACYKNKEVKNWEVICTIYSKDHATDEGAMTSAESEVPPIVPDVVAIEASPELPSKRMRTHDAILCMLGDMKGTFQDVMKSLEPLELPKVTPPLEILAAHEMIPDLARRDMLRAYGKLILSECLFQALMQLPINFRKEWLLMLPSFASCNSYELMVLIISMLL</sequence>
<feature type="domain" description="Myb/SANT-like" evidence="1">
    <location>
        <begin position="26"/>
        <end position="121"/>
    </location>
</feature>
<evidence type="ECO:0000313" key="2">
    <source>
        <dbReference type="EnsemblPlants" id="HORVU.MOREX.r3.1HG0038010.1"/>
    </source>
</evidence>
<dbReference type="AlphaFoldDB" id="A0A8I6X1S3"/>
<reference evidence="2" key="3">
    <citation type="submission" date="2022-01" db="UniProtKB">
        <authorList>
            <consortium name="EnsemblPlants"/>
        </authorList>
    </citation>
    <scope>IDENTIFICATION</scope>
    <source>
        <strain evidence="2">subsp. vulgare</strain>
    </source>
</reference>
<proteinExistence type="predicted"/>
<protein>
    <recommendedName>
        <fullName evidence="1">Myb/SANT-like domain-containing protein</fullName>
    </recommendedName>
</protein>
<keyword evidence="3" id="KW-1185">Reference proteome</keyword>
<reference evidence="3" key="1">
    <citation type="journal article" date="2012" name="Nature">
        <title>A physical, genetic and functional sequence assembly of the barley genome.</title>
        <authorList>
            <consortium name="The International Barley Genome Sequencing Consortium"/>
            <person name="Mayer K.F."/>
            <person name="Waugh R."/>
            <person name="Brown J.W."/>
            <person name="Schulman A."/>
            <person name="Langridge P."/>
            <person name="Platzer M."/>
            <person name="Fincher G.B."/>
            <person name="Muehlbauer G.J."/>
            <person name="Sato K."/>
            <person name="Close T.J."/>
            <person name="Wise R.P."/>
            <person name="Stein N."/>
        </authorList>
    </citation>
    <scope>NUCLEOTIDE SEQUENCE [LARGE SCALE GENOMIC DNA]</scope>
    <source>
        <strain evidence="3">cv. Morex</strain>
    </source>
</reference>
<reference evidence="2" key="2">
    <citation type="submission" date="2020-10" db="EMBL/GenBank/DDBJ databases">
        <authorList>
            <person name="Scholz U."/>
            <person name="Mascher M."/>
            <person name="Fiebig A."/>
        </authorList>
    </citation>
    <scope>NUCLEOTIDE SEQUENCE [LARGE SCALE GENOMIC DNA]</scope>
    <source>
        <strain evidence="2">cv. Morex</strain>
    </source>
</reference>
<dbReference type="Gramene" id="HORVU.MOREX.r3.1HG0038010.1">
    <property type="protein sequence ID" value="HORVU.MOREX.r3.1HG0038010.1"/>
    <property type="gene ID" value="HORVU.MOREX.r3.1HG0038010"/>
</dbReference>
<organism evidence="2 3">
    <name type="scientific">Hordeum vulgare subsp. vulgare</name>
    <name type="common">Domesticated barley</name>
    <dbReference type="NCBI Taxonomy" id="112509"/>
    <lineage>
        <taxon>Eukaryota</taxon>
        <taxon>Viridiplantae</taxon>
        <taxon>Streptophyta</taxon>
        <taxon>Embryophyta</taxon>
        <taxon>Tracheophyta</taxon>
        <taxon>Spermatophyta</taxon>
        <taxon>Magnoliopsida</taxon>
        <taxon>Liliopsida</taxon>
        <taxon>Poales</taxon>
        <taxon>Poaceae</taxon>
        <taxon>BOP clade</taxon>
        <taxon>Pooideae</taxon>
        <taxon>Triticodae</taxon>
        <taxon>Triticeae</taxon>
        <taxon>Hordeinae</taxon>
        <taxon>Hordeum</taxon>
    </lineage>
</organism>
<dbReference type="PANTHER" id="PTHR46929">
    <property type="entry name" value="EXPRESSED PROTEIN"/>
    <property type="match status" value="1"/>
</dbReference>
<evidence type="ECO:0000313" key="3">
    <source>
        <dbReference type="Proteomes" id="UP000011116"/>
    </source>
</evidence>
<name>A0A8I6X1S3_HORVV</name>
<dbReference type="InterPro" id="IPR024752">
    <property type="entry name" value="Myb/SANT-like_dom"/>
</dbReference>